<proteinExistence type="predicted"/>
<dbReference type="Proteomes" id="UP000617979">
    <property type="component" value="Unassembled WGS sequence"/>
</dbReference>
<evidence type="ECO:0008006" key="4">
    <source>
        <dbReference type="Google" id="ProtNLM"/>
    </source>
</evidence>
<protein>
    <recommendedName>
        <fullName evidence="4">CMP/dCMP-type deaminase domain-containing protein</fullName>
    </recommendedName>
</protein>
<gene>
    <name evidence="2" type="ORF">GCM10007416_23620</name>
</gene>
<keyword evidence="3" id="KW-1185">Reference proteome</keyword>
<name>A0ABQ1GST3_9BACL</name>
<reference evidence="3" key="1">
    <citation type="journal article" date="2019" name="Int. J. Syst. Evol. Microbiol.">
        <title>The Global Catalogue of Microorganisms (GCM) 10K type strain sequencing project: providing services to taxonomists for standard genome sequencing and annotation.</title>
        <authorList>
            <consortium name="The Broad Institute Genomics Platform"/>
            <consortium name="The Broad Institute Genome Sequencing Center for Infectious Disease"/>
            <person name="Wu L."/>
            <person name="Ma J."/>
        </authorList>
    </citation>
    <scope>NUCLEOTIDE SEQUENCE [LARGE SCALE GENOMIC DNA]</scope>
    <source>
        <strain evidence="3">CGMCC 1.12404</strain>
    </source>
</reference>
<dbReference type="EMBL" id="BMEX01000008">
    <property type="protein sequence ID" value="GGA49768.1"/>
    <property type="molecule type" value="Genomic_DNA"/>
</dbReference>
<evidence type="ECO:0000313" key="3">
    <source>
        <dbReference type="Proteomes" id="UP000617979"/>
    </source>
</evidence>
<organism evidence="2 3">
    <name type="scientific">Kroppenstedtia guangzhouensis</name>
    <dbReference type="NCBI Taxonomy" id="1274356"/>
    <lineage>
        <taxon>Bacteria</taxon>
        <taxon>Bacillati</taxon>
        <taxon>Bacillota</taxon>
        <taxon>Bacilli</taxon>
        <taxon>Bacillales</taxon>
        <taxon>Thermoactinomycetaceae</taxon>
        <taxon>Kroppenstedtia</taxon>
    </lineage>
</organism>
<evidence type="ECO:0000313" key="2">
    <source>
        <dbReference type="EMBL" id="GGA49768.1"/>
    </source>
</evidence>
<evidence type="ECO:0000256" key="1">
    <source>
        <dbReference type="SAM" id="MobiDB-lite"/>
    </source>
</evidence>
<sequence length="492" mass="53381">MAKEDPEPEPPAKEPNPLQLVTKPDFESTPPVKPVKSDPPWYECALSWDCIKKKGGELLSGPSEEKKKQLREERIKRLLQEARKHCGNDQECIANYVGKRIAYDQMGKHPQFKGLIGFSKLIGAITGVDPFFELVSFGMDHPEFTIGLAATIIALFASPPLGGTMLVSGAISGGVSWLQGNDPTTILRDAGIGGFAGVFGYGVFAGVSRYVGARLAQSTLSPFIQKWLPKIIGGGSGGVADQSAFDWLRDRKFDWKSATIAGMIGMLIPYAGAVIDGSPALGKQLQQMIPSVSGDGTLAMPWVKKNGQEAAEGYNKASDKGGGGNQRNLGKPASFDEVAEARKKFGLPPRSGDDDPYTVAIVRGDGHEFVSKNAHGNDKKISKQLYMNAVSPTHAEADAMYSLYLKRKTEGVIGGKAVITVDKKPCGFCKGALVNMVEQSRLDELQVIYIENGKKVTQIFRPKKGFERLPWSITRDKYKAMKEASRKGRGKK</sequence>
<feature type="region of interest" description="Disordered" evidence="1">
    <location>
        <begin position="1"/>
        <end position="38"/>
    </location>
</feature>
<comment type="caution">
    <text evidence="2">The sequence shown here is derived from an EMBL/GenBank/DDBJ whole genome shotgun (WGS) entry which is preliminary data.</text>
</comment>
<accession>A0ABQ1GST3</accession>